<keyword evidence="4" id="KW-1185">Reference proteome</keyword>
<feature type="transmembrane region" description="Helical" evidence="1">
    <location>
        <begin position="317"/>
        <end position="340"/>
    </location>
</feature>
<keyword evidence="1" id="KW-0472">Membrane</keyword>
<feature type="transmembrane region" description="Helical" evidence="1">
    <location>
        <begin position="286"/>
        <end position="305"/>
    </location>
</feature>
<dbReference type="Pfam" id="PF01757">
    <property type="entry name" value="Acyl_transf_3"/>
    <property type="match status" value="1"/>
</dbReference>
<dbReference type="PANTHER" id="PTHR23028">
    <property type="entry name" value="ACETYLTRANSFERASE"/>
    <property type="match status" value="1"/>
</dbReference>
<proteinExistence type="predicted"/>
<feature type="transmembrane region" description="Helical" evidence="1">
    <location>
        <begin position="45"/>
        <end position="70"/>
    </location>
</feature>
<dbReference type="InterPro" id="IPR050879">
    <property type="entry name" value="Acyltransferase_3"/>
</dbReference>
<dbReference type="PANTHER" id="PTHR23028:SF131">
    <property type="entry name" value="BLR2367 PROTEIN"/>
    <property type="match status" value="1"/>
</dbReference>
<accession>A0ABQ4U290</accession>
<reference evidence="3" key="1">
    <citation type="journal article" date="2021" name="Front. Microbiol.">
        <title>Comprehensive Comparative Genomics and Phenotyping of Methylobacterium Species.</title>
        <authorList>
            <person name="Alessa O."/>
            <person name="Ogura Y."/>
            <person name="Fujitani Y."/>
            <person name="Takami H."/>
            <person name="Hayashi T."/>
            <person name="Sahin N."/>
            <person name="Tani A."/>
        </authorList>
    </citation>
    <scope>NUCLEOTIDE SEQUENCE</scope>
    <source>
        <strain evidence="3">DSM 23632</strain>
    </source>
</reference>
<evidence type="ECO:0000313" key="3">
    <source>
        <dbReference type="EMBL" id="GJE60972.1"/>
    </source>
</evidence>
<feature type="transmembrane region" description="Helical" evidence="1">
    <location>
        <begin position="225"/>
        <end position="244"/>
    </location>
</feature>
<keyword evidence="1" id="KW-1133">Transmembrane helix</keyword>
<organism evidence="3 4">
    <name type="scientific">Methylobacterium trifolii</name>
    <dbReference type="NCBI Taxonomy" id="1003092"/>
    <lineage>
        <taxon>Bacteria</taxon>
        <taxon>Pseudomonadati</taxon>
        <taxon>Pseudomonadota</taxon>
        <taxon>Alphaproteobacteria</taxon>
        <taxon>Hyphomicrobiales</taxon>
        <taxon>Methylobacteriaceae</taxon>
        <taxon>Methylobacterium</taxon>
    </lineage>
</organism>
<evidence type="ECO:0000256" key="1">
    <source>
        <dbReference type="SAM" id="Phobius"/>
    </source>
</evidence>
<feature type="domain" description="Acyltransferase 3" evidence="2">
    <location>
        <begin position="5"/>
        <end position="328"/>
    </location>
</feature>
<feature type="transmembrane region" description="Helical" evidence="1">
    <location>
        <begin position="82"/>
        <end position="101"/>
    </location>
</feature>
<feature type="transmembrane region" description="Helical" evidence="1">
    <location>
        <begin position="161"/>
        <end position="178"/>
    </location>
</feature>
<comment type="caution">
    <text evidence="3">The sequence shown here is derived from an EMBL/GenBank/DDBJ whole genome shotgun (WGS) entry which is preliminary data.</text>
</comment>
<dbReference type="Proteomes" id="UP001055057">
    <property type="component" value="Unassembled WGS sequence"/>
</dbReference>
<dbReference type="EMBL" id="BPRB01000177">
    <property type="protein sequence ID" value="GJE60972.1"/>
    <property type="molecule type" value="Genomic_DNA"/>
</dbReference>
<feature type="transmembrane region" description="Helical" evidence="1">
    <location>
        <begin position="7"/>
        <end position="25"/>
    </location>
</feature>
<gene>
    <name evidence="3" type="primary">oatA_2</name>
    <name evidence="3" type="ORF">MPOCJGCO_3091</name>
</gene>
<feature type="transmembrane region" description="Helical" evidence="1">
    <location>
        <begin position="190"/>
        <end position="213"/>
    </location>
</feature>
<reference evidence="3" key="2">
    <citation type="submission" date="2021-08" db="EMBL/GenBank/DDBJ databases">
        <authorList>
            <person name="Tani A."/>
            <person name="Ola A."/>
            <person name="Ogura Y."/>
            <person name="Katsura K."/>
            <person name="Hayashi T."/>
        </authorList>
    </citation>
    <scope>NUCLEOTIDE SEQUENCE</scope>
    <source>
        <strain evidence="3">DSM 23632</strain>
    </source>
</reference>
<dbReference type="RefSeq" id="WP_238183552.1">
    <property type="nucleotide sequence ID" value="NZ_BPRB01000177.1"/>
</dbReference>
<name>A0ABQ4U290_9HYPH</name>
<protein>
    <submittedName>
        <fullName evidence="3">O-acetyltransferase OatA</fullName>
    </submittedName>
</protein>
<dbReference type="InterPro" id="IPR002656">
    <property type="entry name" value="Acyl_transf_3_dom"/>
</dbReference>
<feature type="transmembrane region" description="Helical" evidence="1">
    <location>
        <begin position="132"/>
        <end position="154"/>
    </location>
</feature>
<evidence type="ECO:0000313" key="4">
    <source>
        <dbReference type="Proteomes" id="UP001055057"/>
    </source>
</evidence>
<feature type="transmembrane region" description="Helical" evidence="1">
    <location>
        <begin position="256"/>
        <end position="274"/>
    </location>
</feature>
<sequence>MSKIANLHILRALATMVVVFAHAILRTDRWAQFPTTALTVVESLGWMAVDTFFVISGFIMIYTSSSLFGSRAGAAEFARRRLIRIVPLYWLATAVEVALRARHSGAPSLSKLVHSLLFLPQVTEPGQALRPIVGVGWTLNYEALFYVMFGLAVFLPRRIGIGGLFVALVALVAAGWFVRPPTDVAVPTTVAAFLTDRIILMFGVGVVIGLIYGPNGPPIANRLRHPFAVVLALTLASITIVLTSSDGPHPSLIWEIPLRVAVTAVVVVCLFGTPSTRAGSTQTLSLLGDASYSIYLFHFILIVAVEKIWLTAIGAHGAATCVLVLVVAAHVGGIAIYLAIERPVTRYLQALTKTRRASRGSAVPVAPEAAS</sequence>
<evidence type="ECO:0000259" key="2">
    <source>
        <dbReference type="Pfam" id="PF01757"/>
    </source>
</evidence>
<keyword evidence="1" id="KW-0812">Transmembrane</keyword>